<dbReference type="AlphaFoldDB" id="A0AAE0BUN8"/>
<comment type="caution">
    <text evidence="3">The sequence shown here is derived from an EMBL/GenBank/DDBJ whole genome shotgun (WGS) entry which is preliminary data.</text>
</comment>
<keyword evidence="1" id="KW-0175">Coiled coil</keyword>
<feature type="coiled-coil region" evidence="1">
    <location>
        <begin position="212"/>
        <end position="239"/>
    </location>
</feature>
<reference evidence="3 4" key="1">
    <citation type="journal article" date="2015" name="Genome Biol. Evol.">
        <title>Comparative Genomics of a Bacterivorous Green Alga Reveals Evolutionary Causalities and Consequences of Phago-Mixotrophic Mode of Nutrition.</title>
        <authorList>
            <person name="Burns J.A."/>
            <person name="Paasch A."/>
            <person name="Narechania A."/>
            <person name="Kim E."/>
        </authorList>
    </citation>
    <scope>NUCLEOTIDE SEQUENCE [LARGE SCALE GENOMIC DNA]</scope>
    <source>
        <strain evidence="3 4">PLY_AMNH</strain>
    </source>
</reference>
<dbReference type="Proteomes" id="UP001190700">
    <property type="component" value="Unassembled WGS sequence"/>
</dbReference>
<organism evidence="3 4">
    <name type="scientific">Cymbomonas tetramitiformis</name>
    <dbReference type="NCBI Taxonomy" id="36881"/>
    <lineage>
        <taxon>Eukaryota</taxon>
        <taxon>Viridiplantae</taxon>
        <taxon>Chlorophyta</taxon>
        <taxon>Pyramimonadophyceae</taxon>
        <taxon>Pyramimonadales</taxon>
        <taxon>Pyramimonadaceae</taxon>
        <taxon>Cymbomonas</taxon>
    </lineage>
</organism>
<accession>A0AAE0BUN8</accession>
<feature type="region of interest" description="Disordered" evidence="2">
    <location>
        <begin position="1"/>
        <end position="23"/>
    </location>
</feature>
<feature type="coiled-coil region" evidence="1">
    <location>
        <begin position="100"/>
        <end position="134"/>
    </location>
</feature>
<proteinExistence type="predicted"/>
<name>A0AAE0BUN8_9CHLO</name>
<evidence type="ECO:0000313" key="3">
    <source>
        <dbReference type="EMBL" id="KAK3242135.1"/>
    </source>
</evidence>
<sequence>MSAGATGGSEINASVETDNDAPAIEKTMENEMRARDTLGRFARTDDAAKQANKQNEETAALNPVDELVDIADIVDGLAKDVPVEKQRELAKAFEKMTQMQMNIHKKLNEATSNNQNLKNRYEEVRKQNDQMMAERKHEFGEMATQITDALSDIYMQYNGQAMDDTSKEQFNQQLCNNQDFAKTLRGLPKATVAMSAQRQLLNTGTQLREETQRRAELNENQLTSKLREYQRELSSLQNAGASQLMMPTADYVSMSDHSLKTNQTVSVAASQNKYKDGYSSLPPALRDSIKDYDTSCGVGRLVPDDFAGDVGGSKRARIQ</sequence>
<evidence type="ECO:0000313" key="4">
    <source>
        <dbReference type="Proteomes" id="UP001190700"/>
    </source>
</evidence>
<protein>
    <submittedName>
        <fullName evidence="3">Uncharacterized protein</fullName>
    </submittedName>
</protein>
<keyword evidence="4" id="KW-1185">Reference proteome</keyword>
<evidence type="ECO:0000256" key="2">
    <source>
        <dbReference type="SAM" id="MobiDB-lite"/>
    </source>
</evidence>
<evidence type="ECO:0000256" key="1">
    <source>
        <dbReference type="SAM" id="Coils"/>
    </source>
</evidence>
<dbReference type="EMBL" id="LGRX02033231">
    <property type="protein sequence ID" value="KAK3242135.1"/>
    <property type="molecule type" value="Genomic_DNA"/>
</dbReference>
<gene>
    <name evidence="3" type="ORF">CYMTET_48153</name>
</gene>